<dbReference type="GO" id="GO:0008381">
    <property type="term" value="F:mechanosensitive monoatomic ion channel activity"/>
    <property type="evidence" value="ECO:0007669"/>
    <property type="project" value="InterPro"/>
</dbReference>
<keyword evidence="5 8" id="KW-1133">Transmembrane helix</keyword>
<evidence type="ECO:0000256" key="7">
    <source>
        <dbReference type="SAM" id="MobiDB-lite"/>
    </source>
</evidence>
<evidence type="ECO:0000256" key="1">
    <source>
        <dbReference type="ARBA" id="ARBA00004651"/>
    </source>
</evidence>
<dbReference type="PANTHER" id="PTHR30221:SF1">
    <property type="entry name" value="SMALL-CONDUCTANCE MECHANOSENSITIVE CHANNEL"/>
    <property type="match status" value="1"/>
</dbReference>
<dbReference type="PANTHER" id="PTHR30221">
    <property type="entry name" value="SMALL-CONDUCTANCE MECHANOSENSITIVE CHANNEL"/>
    <property type="match status" value="1"/>
</dbReference>
<evidence type="ECO:0000256" key="3">
    <source>
        <dbReference type="ARBA" id="ARBA00022475"/>
    </source>
</evidence>
<dbReference type="SUPFAM" id="SSF82689">
    <property type="entry name" value="Mechanosensitive channel protein MscS (YggB), C-terminal domain"/>
    <property type="match status" value="1"/>
</dbReference>
<comment type="subcellular location">
    <subcellularLocation>
        <location evidence="1">Cell membrane</location>
        <topology evidence="1">Multi-pass membrane protein</topology>
    </subcellularLocation>
</comment>
<keyword evidence="12" id="KW-1185">Reference proteome</keyword>
<keyword evidence="4 8" id="KW-0812">Transmembrane</keyword>
<evidence type="ECO:0000313" key="12">
    <source>
        <dbReference type="Proteomes" id="UP000248326"/>
    </source>
</evidence>
<evidence type="ECO:0000256" key="5">
    <source>
        <dbReference type="ARBA" id="ARBA00022989"/>
    </source>
</evidence>
<gene>
    <name evidence="11" type="ORF">DES52_101399</name>
</gene>
<dbReference type="GO" id="GO:0005886">
    <property type="term" value="C:plasma membrane"/>
    <property type="evidence" value="ECO:0007669"/>
    <property type="project" value="UniProtKB-SubCell"/>
</dbReference>
<dbReference type="Pfam" id="PF21082">
    <property type="entry name" value="MS_channel_3rd"/>
    <property type="match status" value="1"/>
</dbReference>
<keyword evidence="3" id="KW-1003">Cell membrane</keyword>
<dbReference type="InterPro" id="IPR011014">
    <property type="entry name" value="MscS_channel_TM-2"/>
</dbReference>
<dbReference type="InterPro" id="IPR006685">
    <property type="entry name" value="MscS_channel_2nd"/>
</dbReference>
<comment type="caution">
    <text evidence="11">The sequence shown here is derived from an EMBL/GenBank/DDBJ whole genome shotgun (WGS) entry which is preliminary data.</text>
</comment>
<dbReference type="SUPFAM" id="SSF82861">
    <property type="entry name" value="Mechanosensitive channel protein MscS (YggB), transmembrane region"/>
    <property type="match status" value="1"/>
</dbReference>
<dbReference type="InterPro" id="IPR011066">
    <property type="entry name" value="MscS_channel_C_sf"/>
</dbReference>
<sequence length="311" mass="33898">MNADIGVAVRRLTNIGNSLIASLPNIVIALVVLLLFWLVARLVRSGVEGMLRGREHGRNLAKVLGRLASGTVLVLGILVAITIVFPSVGPGDLLGLLGVGGVAIGFAFRDIFQNLLAGLLILLTRPFRIGDQIVTGDSEGTVEDIQIRATILRTYDNRKVVIPNSDLFTQRVTVNTAYPVRRVQYDVGIGYGDDIAHAKEVILRTMAGVEGVQSDPKPEVLVVGLDGTTVNLRVRWWVDPPKRRDALASQDKVLHALKDALTAEGIDLPFPTRQILFHDQTEEADGDRARQREGWPKGSRSEPRSRAEASK</sequence>
<dbReference type="Pfam" id="PF05552">
    <property type="entry name" value="MS_channel_1st_1"/>
    <property type="match status" value="1"/>
</dbReference>
<protein>
    <submittedName>
        <fullName evidence="11">Small-conductance mechanosensitive channel</fullName>
    </submittedName>
</protein>
<evidence type="ECO:0000259" key="10">
    <source>
        <dbReference type="Pfam" id="PF21082"/>
    </source>
</evidence>
<name>A0A318SGR0_9DEIO</name>
<evidence type="ECO:0000256" key="4">
    <source>
        <dbReference type="ARBA" id="ARBA00022692"/>
    </source>
</evidence>
<feature type="compositionally biased region" description="Basic and acidic residues" evidence="7">
    <location>
        <begin position="286"/>
        <end position="311"/>
    </location>
</feature>
<proteinExistence type="inferred from homology"/>
<dbReference type="Pfam" id="PF00924">
    <property type="entry name" value="MS_channel_2nd"/>
    <property type="match status" value="1"/>
</dbReference>
<feature type="region of interest" description="Disordered" evidence="7">
    <location>
        <begin position="277"/>
        <end position="311"/>
    </location>
</feature>
<dbReference type="Gene3D" id="1.10.287.1260">
    <property type="match status" value="1"/>
</dbReference>
<dbReference type="RefSeq" id="WP_110885063.1">
    <property type="nucleotide sequence ID" value="NZ_QJSX01000001.1"/>
</dbReference>
<reference evidence="11 12" key="1">
    <citation type="submission" date="2018-06" db="EMBL/GenBank/DDBJ databases">
        <title>Genomic Encyclopedia of Type Strains, Phase IV (KMG-IV): sequencing the most valuable type-strain genomes for metagenomic binning, comparative biology and taxonomic classification.</title>
        <authorList>
            <person name="Goeker M."/>
        </authorList>
    </citation>
    <scope>NUCLEOTIDE SEQUENCE [LARGE SCALE GENOMIC DNA]</scope>
    <source>
        <strain evidence="11 12">DSM 18048</strain>
    </source>
</reference>
<dbReference type="InterPro" id="IPR023408">
    <property type="entry name" value="MscS_beta-dom_sf"/>
</dbReference>
<dbReference type="SUPFAM" id="SSF50182">
    <property type="entry name" value="Sm-like ribonucleoproteins"/>
    <property type="match status" value="1"/>
</dbReference>
<evidence type="ECO:0000256" key="8">
    <source>
        <dbReference type="SAM" id="Phobius"/>
    </source>
</evidence>
<dbReference type="OrthoDB" id="9809206at2"/>
<feature type="transmembrane region" description="Helical" evidence="8">
    <location>
        <begin position="20"/>
        <end position="43"/>
    </location>
</feature>
<dbReference type="EMBL" id="QJSX01000001">
    <property type="protein sequence ID" value="PYE56594.1"/>
    <property type="molecule type" value="Genomic_DNA"/>
</dbReference>
<comment type="similarity">
    <text evidence="2">Belongs to the MscS (TC 1.A.23) family.</text>
</comment>
<dbReference type="AlphaFoldDB" id="A0A318SGR0"/>
<dbReference type="InterPro" id="IPR045275">
    <property type="entry name" value="MscS_archaea/bacteria_type"/>
</dbReference>
<evidence type="ECO:0000256" key="2">
    <source>
        <dbReference type="ARBA" id="ARBA00008017"/>
    </source>
</evidence>
<dbReference type="InterPro" id="IPR008910">
    <property type="entry name" value="MSC_TM_helix"/>
</dbReference>
<organism evidence="11 12">
    <name type="scientific">Deinococcus yavapaiensis KR-236</name>
    <dbReference type="NCBI Taxonomy" id="694435"/>
    <lineage>
        <taxon>Bacteria</taxon>
        <taxon>Thermotogati</taxon>
        <taxon>Deinococcota</taxon>
        <taxon>Deinococci</taxon>
        <taxon>Deinococcales</taxon>
        <taxon>Deinococcaceae</taxon>
        <taxon>Deinococcus</taxon>
    </lineage>
</organism>
<feature type="domain" description="Mechanosensitive ion channel MscS C-terminal" evidence="10">
    <location>
        <begin position="184"/>
        <end position="267"/>
    </location>
</feature>
<keyword evidence="6 8" id="KW-0472">Membrane</keyword>
<feature type="transmembrane region" description="Helical" evidence="8">
    <location>
        <begin position="97"/>
        <end position="123"/>
    </location>
</feature>
<dbReference type="InterPro" id="IPR010920">
    <property type="entry name" value="LSM_dom_sf"/>
</dbReference>
<evidence type="ECO:0000259" key="9">
    <source>
        <dbReference type="Pfam" id="PF00924"/>
    </source>
</evidence>
<evidence type="ECO:0000313" key="11">
    <source>
        <dbReference type="EMBL" id="PYE56594.1"/>
    </source>
</evidence>
<dbReference type="InterPro" id="IPR006686">
    <property type="entry name" value="MscS_channel_CS"/>
</dbReference>
<dbReference type="InterPro" id="IPR049278">
    <property type="entry name" value="MS_channel_C"/>
</dbReference>
<feature type="domain" description="Mechanosensitive ion channel MscS" evidence="9">
    <location>
        <begin position="110"/>
        <end position="173"/>
    </location>
</feature>
<dbReference type="PROSITE" id="PS01246">
    <property type="entry name" value="UPF0003"/>
    <property type="match status" value="1"/>
</dbReference>
<feature type="transmembrane region" description="Helical" evidence="8">
    <location>
        <begin position="63"/>
        <end position="85"/>
    </location>
</feature>
<dbReference type="Gene3D" id="2.30.30.60">
    <property type="match status" value="1"/>
</dbReference>
<dbReference type="Proteomes" id="UP000248326">
    <property type="component" value="Unassembled WGS sequence"/>
</dbReference>
<dbReference type="Gene3D" id="3.30.70.100">
    <property type="match status" value="1"/>
</dbReference>
<evidence type="ECO:0000256" key="6">
    <source>
        <dbReference type="ARBA" id="ARBA00023136"/>
    </source>
</evidence>
<accession>A0A318SGR0</accession>